<feature type="transmembrane region" description="Helical" evidence="7">
    <location>
        <begin position="113"/>
        <end position="132"/>
    </location>
</feature>
<feature type="domain" description="ABC transmembrane type-1" evidence="9">
    <location>
        <begin position="107"/>
        <end position="298"/>
    </location>
</feature>
<feature type="transmembrane region" description="Helical" evidence="7">
    <location>
        <begin position="219"/>
        <end position="244"/>
    </location>
</feature>
<keyword evidence="3" id="KW-1003">Cell membrane</keyword>
<feature type="transmembrane region" description="Helical" evidence="7">
    <location>
        <begin position="178"/>
        <end position="198"/>
    </location>
</feature>
<comment type="similarity">
    <text evidence="7">Belongs to the binding-protein-dependent transport system permease family.</text>
</comment>
<feature type="transmembrane region" description="Helical" evidence="7">
    <location>
        <begin position="144"/>
        <end position="166"/>
    </location>
</feature>
<protein>
    <submittedName>
        <fullName evidence="10">Carbohydrate ABC transporter permease</fullName>
    </submittedName>
</protein>
<dbReference type="InterPro" id="IPR035906">
    <property type="entry name" value="MetI-like_sf"/>
</dbReference>
<dbReference type="CDD" id="cd06261">
    <property type="entry name" value="TM_PBP2"/>
    <property type="match status" value="1"/>
</dbReference>
<organism evidence="10 11">
    <name type="scientific">Catenulispora subtropica</name>
    <dbReference type="NCBI Taxonomy" id="450798"/>
    <lineage>
        <taxon>Bacteria</taxon>
        <taxon>Bacillati</taxon>
        <taxon>Actinomycetota</taxon>
        <taxon>Actinomycetes</taxon>
        <taxon>Catenulisporales</taxon>
        <taxon>Catenulisporaceae</taxon>
        <taxon>Catenulispora</taxon>
    </lineage>
</organism>
<proteinExistence type="inferred from homology"/>
<accession>A0ABN2S8A1</accession>
<evidence type="ECO:0000259" key="9">
    <source>
        <dbReference type="PROSITE" id="PS50928"/>
    </source>
</evidence>
<evidence type="ECO:0000256" key="4">
    <source>
        <dbReference type="ARBA" id="ARBA00022692"/>
    </source>
</evidence>
<dbReference type="PANTHER" id="PTHR43744">
    <property type="entry name" value="ABC TRANSPORTER PERMEASE PROTEIN MG189-RELATED-RELATED"/>
    <property type="match status" value="1"/>
</dbReference>
<dbReference type="PROSITE" id="PS50928">
    <property type="entry name" value="ABC_TM1"/>
    <property type="match status" value="1"/>
</dbReference>
<evidence type="ECO:0000256" key="6">
    <source>
        <dbReference type="ARBA" id="ARBA00023136"/>
    </source>
</evidence>
<gene>
    <name evidence="10" type="ORF">GCM10009838_49280</name>
</gene>
<dbReference type="SUPFAM" id="SSF161098">
    <property type="entry name" value="MetI-like"/>
    <property type="match status" value="1"/>
</dbReference>
<comment type="subcellular location">
    <subcellularLocation>
        <location evidence="1 7">Cell membrane</location>
        <topology evidence="1 7">Multi-pass membrane protein</topology>
    </subcellularLocation>
</comment>
<keyword evidence="11" id="KW-1185">Reference proteome</keyword>
<name>A0ABN2S8A1_9ACTN</name>
<dbReference type="Gene3D" id="1.10.3720.10">
    <property type="entry name" value="MetI-like"/>
    <property type="match status" value="1"/>
</dbReference>
<keyword evidence="2 7" id="KW-0813">Transport</keyword>
<evidence type="ECO:0000256" key="7">
    <source>
        <dbReference type="RuleBase" id="RU363032"/>
    </source>
</evidence>
<dbReference type="Proteomes" id="UP001499854">
    <property type="component" value="Unassembled WGS sequence"/>
</dbReference>
<keyword evidence="4 7" id="KW-0812">Transmembrane</keyword>
<feature type="transmembrane region" description="Helical" evidence="7">
    <location>
        <begin position="49"/>
        <end position="70"/>
    </location>
</feature>
<keyword evidence="5 7" id="KW-1133">Transmembrane helix</keyword>
<evidence type="ECO:0000256" key="5">
    <source>
        <dbReference type="ARBA" id="ARBA00022989"/>
    </source>
</evidence>
<comment type="caution">
    <text evidence="10">The sequence shown here is derived from an EMBL/GenBank/DDBJ whole genome shotgun (WGS) entry which is preliminary data.</text>
</comment>
<evidence type="ECO:0000313" key="10">
    <source>
        <dbReference type="EMBL" id="GAA1982031.1"/>
    </source>
</evidence>
<reference evidence="10 11" key="1">
    <citation type="journal article" date="2019" name="Int. J. Syst. Evol. Microbiol.">
        <title>The Global Catalogue of Microorganisms (GCM) 10K type strain sequencing project: providing services to taxonomists for standard genome sequencing and annotation.</title>
        <authorList>
            <consortium name="The Broad Institute Genomics Platform"/>
            <consortium name="The Broad Institute Genome Sequencing Center for Infectious Disease"/>
            <person name="Wu L."/>
            <person name="Ma J."/>
        </authorList>
    </citation>
    <scope>NUCLEOTIDE SEQUENCE [LARGE SCALE GENOMIC DNA]</scope>
    <source>
        <strain evidence="10 11">JCM 16013</strain>
    </source>
</reference>
<feature type="compositionally biased region" description="Low complexity" evidence="8">
    <location>
        <begin position="1"/>
        <end position="18"/>
    </location>
</feature>
<dbReference type="EMBL" id="BAAAQM010000029">
    <property type="protein sequence ID" value="GAA1982031.1"/>
    <property type="molecule type" value="Genomic_DNA"/>
</dbReference>
<evidence type="ECO:0000256" key="8">
    <source>
        <dbReference type="SAM" id="MobiDB-lite"/>
    </source>
</evidence>
<dbReference type="InterPro" id="IPR000515">
    <property type="entry name" value="MetI-like"/>
</dbReference>
<feature type="compositionally biased region" description="Basic and acidic residues" evidence="8">
    <location>
        <begin position="19"/>
        <end position="28"/>
    </location>
</feature>
<evidence type="ECO:0000256" key="1">
    <source>
        <dbReference type="ARBA" id="ARBA00004651"/>
    </source>
</evidence>
<keyword evidence="6 7" id="KW-0472">Membrane</keyword>
<evidence type="ECO:0000256" key="2">
    <source>
        <dbReference type="ARBA" id="ARBA00022448"/>
    </source>
</evidence>
<dbReference type="PANTHER" id="PTHR43744:SF12">
    <property type="entry name" value="ABC TRANSPORTER PERMEASE PROTEIN MG189-RELATED"/>
    <property type="match status" value="1"/>
</dbReference>
<feature type="transmembrane region" description="Helical" evidence="7">
    <location>
        <begin position="250"/>
        <end position="270"/>
    </location>
</feature>
<feature type="transmembrane region" description="Helical" evidence="7">
    <location>
        <begin position="277"/>
        <end position="298"/>
    </location>
</feature>
<sequence>MAGSVAGVERAGAAGTAEGAERDGRPDRLGSGMRAGRRDESRAPWVRPLVALMVTAVFALPLYLVVVNVFKPGDDISGSPTSVPWPPTLDNLKAVMDRPDNLYWAGLLNSAEITVVSIVVLAVLSAMLGHYLCRTRSRFARLTLLVLLAGLMIPPQVILVPVVRILRLTHLMTTLSGMVAFNVGYYIPFGVFVFAGFIRSIPIELEEAAALDGAGRWRTFWTVVFPLLRPATASVLIFLGVWIWNDFLDPLIILGPVGGTTVTVGVYRALGEHQSDYGQLFGLMFLAALPVVIFYFLLQKHFVKGLTGGAVKG</sequence>
<evidence type="ECO:0000313" key="11">
    <source>
        <dbReference type="Proteomes" id="UP001499854"/>
    </source>
</evidence>
<feature type="region of interest" description="Disordered" evidence="8">
    <location>
        <begin position="1"/>
        <end position="37"/>
    </location>
</feature>
<evidence type="ECO:0000256" key="3">
    <source>
        <dbReference type="ARBA" id="ARBA00022475"/>
    </source>
</evidence>
<dbReference type="Pfam" id="PF00528">
    <property type="entry name" value="BPD_transp_1"/>
    <property type="match status" value="1"/>
</dbReference>